<evidence type="ECO:0000256" key="1">
    <source>
        <dbReference type="ARBA" id="ARBA00007118"/>
    </source>
</evidence>
<sequence length="182" mass="20449">MQIEECIKSRRSVRKYSEEEISNEVLSEIVDLARFSPSWKNTQVVRYHVVKNPDVKEKIAQNCVLGFEFNAKTIVRCKALVIVSVVAGISGYEKDGSYSTSQEDRWEMFDAGIANQTFCLAAHSKGVGSVVLGVFDEHKIRQYISLPENEKVTNLIALGYPLEPAKNGPPRKEVSELLEIID</sequence>
<dbReference type="PANTHER" id="PTHR43673">
    <property type="entry name" value="NAD(P)H NITROREDUCTASE YDGI-RELATED"/>
    <property type="match status" value="1"/>
</dbReference>
<comment type="similarity">
    <text evidence="1">Belongs to the nitroreductase family.</text>
</comment>
<dbReference type="Pfam" id="PF00881">
    <property type="entry name" value="Nitroreductase"/>
    <property type="match status" value="1"/>
</dbReference>
<dbReference type="EMBL" id="LN853654">
    <property type="protein sequence ID" value="CRY96381.1"/>
    <property type="molecule type" value="Genomic_DNA"/>
</dbReference>
<protein>
    <recommendedName>
        <fullName evidence="3">Nitroreductase domain-containing protein</fullName>
    </recommendedName>
</protein>
<dbReference type="PANTHER" id="PTHR43673:SF10">
    <property type="entry name" value="NADH DEHYDROGENASE_NAD(P)H NITROREDUCTASE XCC3605-RELATED"/>
    <property type="match status" value="1"/>
</dbReference>
<evidence type="ECO:0000259" key="3">
    <source>
        <dbReference type="Pfam" id="PF00881"/>
    </source>
</evidence>
<dbReference type="AlphaFoldDB" id="A0A0H5Q2X8"/>
<reference evidence="4" key="2">
    <citation type="submission" date="2015-07" db="EMBL/GenBank/DDBJ databases">
        <title>Plasmids, circular viruses and viroids from rat gut.</title>
        <authorList>
            <person name="Jorgensen T.J."/>
            <person name="Hansen M.A."/>
            <person name="Xu Z."/>
            <person name="Tabak M.A."/>
            <person name="Sorensen S.J."/>
            <person name="Hansen L.H."/>
        </authorList>
    </citation>
    <scope>NUCLEOTIDE SEQUENCE</scope>
    <source>
        <strain evidence="4">RGFK1073</strain>
    </source>
</reference>
<proteinExistence type="inferred from homology"/>
<dbReference type="InterPro" id="IPR000415">
    <property type="entry name" value="Nitroreductase-like"/>
</dbReference>
<evidence type="ECO:0000313" key="4">
    <source>
        <dbReference type="EMBL" id="CRY96381.1"/>
    </source>
</evidence>
<evidence type="ECO:0000256" key="2">
    <source>
        <dbReference type="ARBA" id="ARBA00023002"/>
    </source>
</evidence>
<accession>A0A0H5Q2X8</accession>
<name>A0A0H5Q2X8_9ZZZZ</name>
<keyword evidence="2" id="KW-0560">Oxidoreductase</keyword>
<feature type="domain" description="Nitroreductase" evidence="3">
    <location>
        <begin position="7"/>
        <end position="160"/>
    </location>
</feature>
<organism evidence="4">
    <name type="scientific">uncultured prokaryote</name>
    <dbReference type="NCBI Taxonomy" id="198431"/>
    <lineage>
        <taxon>unclassified sequences</taxon>
        <taxon>environmental samples</taxon>
    </lineage>
</organism>
<dbReference type="Gene3D" id="3.40.109.10">
    <property type="entry name" value="NADH Oxidase"/>
    <property type="match status" value="2"/>
</dbReference>
<reference evidence="4" key="1">
    <citation type="submission" date="2015-06" db="EMBL/GenBank/DDBJ databases">
        <authorList>
            <person name="Joergensen T."/>
        </authorList>
    </citation>
    <scope>NUCLEOTIDE SEQUENCE</scope>
    <source>
        <strain evidence="4">RGFK1073</strain>
    </source>
</reference>
<dbReference type="InterPro" id="IPR029479">
    <property type="entry name" value="Nitroreductase"/>
</dbReference>
<dbReference type="SUPFAM" id="SSF55469">
    <property type="entry name" value="FMN-dependent nitroreductase-like"/>
    <property type="match status" value="1"/>
</dbReference>
<dbReference type="GO" id="GO:0016491">
    <property type="term" value="F:oxidoreductase activity"/>
    <property type="evidence" value="ECO:0007669"/>
    <property type="project" value="UniProtKB-KW"/>
</dbReference>